<dbReference type="AlphaFoldDB" id="A0A3P3XSI9"/>
<evidence type="ECO:0000256" key="1">
    <source>
        <dbReference type="SAM" id="Phobius"/>
    </source>
</evidence>
<dbReference type="EMBL" id="FWDO01000005">
    <property type="protein sequence ID" value="SLM19275.1"/>
    <property type="molecule type" value="Genomic_DNA"/>
</dbReference>
<evidence type="ECO:0008006" key="3">
    <source>
        <dbReference type="Google" id="ProtNLM"/>
    </source>
</evidence>
<proteinExistence type="predicted"/>
<reference evidence="2" key="1">
    <citation type="submission" date="2017-02" db="EMBL/GenBank/DDBJ databases">
        <authorList>
            <person name="Regsiter A."/>
            <person name="William W."/>
        </authorList>
    </citation>
    <scope>NUCLEOTIDE SEQUENCE</scope>
    <source>
        <strain evidence="2">BdmA 4</strain>
    </source>
</reference>
<dbReference type="PROSITE" id="PS51257">
    <property type="entry name" value="PROKAR_LIPOPROTEIN"/>
    <property type="match status" value="1"/>
</dbReference>
<organism evidence="2">
    <name type="scientific">uncultured spirochete</name>
    <dbReference type="NCBI Taxonomy" id="156406"/>
    <lineage>
        <taxon>Bacteria</taxon>
        <taxon>Pseudomonadati</taxon>
        <taxon>Spirochaetota</taxon>
        <taxon>Spirochaetia</taxon>
        <taxon>Spirochaetales</taxon>
        <taxon>environmental samples</taxon>
    </lineage>
</organism>
<dbReference type="SUPFAM" id="SSF63825">
    <property type="entry name" value="YWTD domain"/>
    <property type="match status" value="1"/>
</dbReference>
<sequence>MKKFLSKEQRSIFAVGLMLVLVTLTGCNLLLPTQGSTADVFAVDSKNGSVYEIDTDNAQSASVALVSTQQNSTGEMIIRGTKAFIAVGSYSNTSPGLYWFDLSSSNPTTELIGDKLSAQYICIVSDTKGYVSSSDYMGTYSNTVYSFDPSNPSAALGGEVTGFDSGFHPQDIAYVSDGGDGRVFVTDNGNGKVYRLNAAGTAVELTFTTSAGGTTGLLSGEYDWDNNGSEDAGIFVANTGGYDASWNALPGSIDFIPLDASGSSDITSVQTDFSVGRLAAFDTAHLIGTNYGGTWIIDLTKSAGDSGRLTEIKNSQGESFGSLDVNMYDGYSYVPDGTNTVYRISSSGDVTAISVGKSGEMITNVAVRE</sequence>
<accession>A0A3P3XSI9</accession>
<name>A0A3P3XSI9_9SPIR</name>
<keyword evidence="1" id="KW-0472">Membrane</keyword>
<feature type="transmembrane region" description="Helical" evidence="1">
    <location>
        <begin position="12"/>
        <end position="31"/>
    </location>
</feature>
<gene>
    <name evidence="2" type="ORF">SPIRO4BDMA_50790</name>
</gene>
<evidence type="ECO:0000313" key="2">
    <source>
        <dbReference type="EMBL" id="SLM19275.1"/>
    </source>
</evidence>
<protein>
    <recommendedName>
        <fullName evidence="3">Lipoprotein</fullName>
    </recommendedName>
</protein>
<keyword evidence="1" id="KW-0812">Transmembrane</keyword>
<keyword evidence="1" id="KW-1133">Transmembrane helix</keyword>